<protein>
    <submittedName>
        <fullName evidence="2">Uncharacterized protein</fullName>
    </submittedName>
</protein>
<feature type="region of interest" description="Disordered" evidence="1">
    <location>
        <begin position="103"/>
        <end position="135"/>
    </location>
</feature>
<proteinExistence type="predicted"/>
<evidence type="ECO:0000256" key="1">
    <source>
        <dbReference type="SAM" id="MobiDB-lite"/>
    </source>
</evidence>
<gene>
    <name evidence="2" type="ORF">WL29_21130</name>
</gene>
<name>A0A106QCU6_9BURK</name>
<dbReference type="Proteomes" id="UP000060630">
    <property type="component" value="Unassembled WGS sequence"/>
</dbReference>
<dbReference type="RefSeq" id="WP_060192127.1">
    <property type="nucleotide sequence ID" value="NZ_LPHD01000049.1"/>
</dbReference>
<reference evidence="2 3" key="1">
    <citation type="submission" date="2015-11" db="EMBL/GenBank/DDBJ databases">
        <title>Expanding the genomic diversity of Burkholderia species for the development of highly accurate diagnostics.</title>
        <authorList>
            <person name="Sahl J."/>
            <person name="Keim P."/>
            <person name="Wagner D."/>
        </authorList>
    </citation>
    <scope>NUCLEOTIDE SEQUENCE [LARGE SCALE GENOMIC DNA]</scope>
    <source>
        <strain evidence="2 3">MSMB2087WGS</strain>
    </source>
</reference>
<accession>A0A106QCU6</accession>
<evidence type="ECO:0000313" key="2">
    <source>
        <dbReference type="EMBL" id="KWA83872.1"/>
    </source>
</evidence>
<dbReference type="AlphaFoldDB" id="A0A106QCU6"/>
<evidence type="ECO:0000313" key="3">
    <source>
        <dbReference type="Proteomes" id="UP000060630"/>
    </source>
</evidence>
<dbReference type="EMBL" id="LPHD01000049">
    <property type="protein sequence ID" value="KWA83872.1"/>
    <property type="molecule type" value="Genomic_DNA"/>
</dbReference>
<comment type="caution">
    <text evidence="2">The sequence shown here is derived from an EMBL/GenBank/DDBJ whole genome shotgun (WGS) entry which is preliminary data.</text>
</comment>
<sequence>MTQVKEILLGIPLVIFVFWVFAAPLPSERIVRVCEPIHWAGNLVTSTTALASEKHTDTSVRWSDKLNYSCQYMVWRLLYQEDYNKAVAAGLVKPTDAAKAQAPAAATEAAKVAEAEKPPVKPQPNQTPASGVAAK</sequence>
<organism evidence="2 3">
    <name type="scientific">Burkholderia ubonensis</name>
    <dbReference type="NCBI Taxonomy" id="101571"/>
    <lineage>
        <taxon>Bacteria</taxon>
        <taxon>Pseudomonadati</taxon>
        <taxon>Pseudomonadota</taxon>
        <taxon>Betaproteobacteria</taxon>
        <taxon>Burkholderiales</taxon>
        <taxon>Burkholderiaceae</taxon>
        <taxon>Burkholderia</taxon>
        <taxon>Burkholderia cepacia complex</taxon>
    </lineage>
</organism>